<dbReference type="OrthoDB" id="10252171at2759"/>
<evidence type="ECO:0000313" key="3">
    <source>
        <dbReference type="EMBL" id="KAG6920821.1"/>
    </source>
</evidence>
<organism evidence="3 4">
    <name type="scientific">Chelydra serpentina</name>
    <name type="common">Snapping turtle</name>
    <name type="synonym">Testudo serpentina</name>
    <dbReference type="NCBI Taxonomy" id="8475"/>
    <lineage>
        <taxon>Eukaryota</taxon>
        <taxon>Metazoa</taxon>
        <taxon>Chordata</taxon>
        <taxon>Craniata</taxon>
        <taxon>Vertebrata</taxon>
        <taxon>Euteleostomi</taxon>
        <taxon>Archelosauria</taxon>
        <taxon>Testudinata</taxon>
        <taxon>Testudines</taxon>
        <taxon>Cryptodira</taxon>
        <taxon>Durocryptodira</taxon>
        <taxon>Americhelydia</taxon>
        <taxon>Chelydroidea</taxon>
        <taxon>Chelydridae</taxon>
        <taxon>Chelydra</taxon>
    </lineage>
</organism>
<dbReference type="InterPro" id="IPR014710">
    <property type="entry name" value="RmlC-like_jellyroll"/>
</dbReference>
<gene>
    <name evidence="3" type="ORF">G0U57_013506</name>
</gene>
<dbReference type="Proteomes" id="UP000765507">
    <property type="component" value="Unassembled WGS sequence"/>
</dbReference>
<comment type="caution">
    <text evidence="3">The sequence shown here is derived from an EMBL/GenBank/DDBJ whole genome shotgun (WGS) entry which is preliminary data.</text>
</comment>
<keyword evidence="4" id="KW-1185">Reference proteome</keyword>
<dbReference type="EMBL" id="JAHGAV010003784">
    <property type="protein sequence ID" value="KAG6920821.1"/>
    <property type="molecule type" value="Genomic_DNA"/>
</dbReference>
<sequence>QEQGGAPETVGGGVSREIADQADADGGRRQSRAQPIVPEPLASDEALHVPHVPKSPRDRSLIAGAVKRNDFLRLLAEGPADALMQSFVPAGHGPGHTVLAEGTDGDAMYIVA</sequence>
<feature type="non-terminal residue" evidence="3">
    <location>
        <position position="1"/>
    </location>
</feature>
<dbReference type="Gene3D" id="2.60.120.10">
    <property type="entry name" value="Jelly Rolls"/>
    <property type="match status" value="1"/>
</dbReference>
<name>A0A8T1RW48_CHESE</name>
<evidence type="ECO:0000256" key="1">
    <source>
        <dbReference type="SAM" id="MobiDB-lite"/>
    </source>
</evidence>
<dbReference type="AlphaFoldDB" id="A0A8T1RW48"/>
<dbReference type="InterPro" id="IPR000595">
    <property type="entry name" value="cNMP-bd_dom"/>
</dbReference>
<feature type="domain" description="Cyclic nucleotide-binding" evidence="2">
    <location>
        <begin position="71"/>
        <end position="112"/>
    </location>
</feature>
<evidence type="ECO:0000313" key="4">
    <source>
        <dbReference type="Proteomes" id="UP000765507"/>
    </source>
</evidence>
<feature type="non-terminal residue" evidence="3">
    <location>
        <position position="112"/>
    </location>
</feature>
<reference evidence="3 4" key="1">
    <citation type="journal article" date="2020" name="G3 (Bethesda)">
        <title>Draft Genome of the Common Snapping Turtle, Chelydra serpentina, a Model for Phenotypic Plasticity in Reptiles.</title>
        <authorList>
            <person name="Das D."/>
            <person name="Singh S.K."/>
            <person name="Bierstedt J."/>
            <person name="Erickson A."/>
            <person name="Galli G.L.J."/>
            <person name="Crossley D.A. 2nd"/>
            <person name="Rhen T."/>
        </authorList>
    </citation>
    <scope>NUCLEOTIDE SEQUENCE [LARGE SCALE GENOMIC DNA]</scope>
    <source>
        <strain evidence="3">KW</strain>
    </source>
</reference>
<accession>A0A8T1RW48</accession>
<proteinExistence type="predicted"/>
<keyword evidence="3" id="KW-0808">Transferase</keyword>
<protein>
    <submittedName>
        <fullName evidence="3">cGMP-dependent protein kinase 1-like</fullName>
    </submittedName>
</protein>
<keyword evidence="3" id="KW-0418">Kinase</keyword>
<dbReference type="PROSITE" id="PS50042">
    <property type="entry name" value="CNMP_BINDING_3"/>
    <property type="match status" value="1"/>
</dbReference>
<feature type="region of interest" description="Disordered" evidence="1">
    <location>
        <begin position="1"/>
        <end position="61"/>
    </location>
</feature>
<evidence type="ECO:0000259" key="2">
    <source>
        <dbReference type="PROSITE" id="PS50042"/>
    </source>
</evidence>
<dbReference type="GO" id="GO:0016301">
    <property type="term" value="F:kinase activity"/>
    <property type="evidence" value="ECO:0007669"/>
    <property type="project" value="UniProtKB-KW"/>
</dbReference>